<name>A0AAD6BXB0_9EURO</name>
<dbReference type="Proteomes" id="UP001213681">
    <property type="component" value="Unassembled WGS sequence"/>
</dbReference>
<comment type="caution">
    <text evidence="1">The sequence shown here is derived from an EMBL/GenBank/DDBJ whole genome shotgun (WGS) entry which is preliminary data.</text>
</comment>
<gene>
    <name evidence="1" type="ORF">N7458_009103</name>
</gene>
<dbReference type="RefSeq" id="XP_056761334.1">
    <property type="nucleotide sequence ID" value="XM_056912485.1"/>
</dbReference>
<evidence type="ECO:0000313" key="1">
    <source>
        <dbReference type="EMBL" id="KAJ5438105.1"/>
    </source>
</evidence>
<proteinExistence type="predicted"/>
<dbReference type="GeneID" id="81602728"/>
<evidence type="ECO:0000313" key="2">
    <source>
        <dbReference type="Proteomes" id="UP001213681"/>
    </source>
</evidence>
<dbReference type="EMBL" id="JAPVEA010000008">
    <property type="protein sequence ID" value="KAJ5438105.1"/>
    <property type="molecule type" value="Genomic_DNA"/>
</dbReference>
<reference evidence="1" key="1">
    <citation type="submission" date="2022-12" db="EMBL/GenBank/DDBJ databases">
        <authorList>
            <person name="Petersen C."/>
        </authorList>
    </citation>
    <scope>NUCLEOTIDE SEQUENCE</scope>
    <source>
        <strain evidence="1">IBT 16125</strain>
    </source>
</reference>
<sequence length="269" mass="29742">MMLDSINYEGLQWERDGDWYFTNGSDPIQIPEPGDKLAMEAIFLENLLNIREVATQKLGHSLEITSMVYPRHLNDTARDIFQKVAIENEPGISIARQLGDSYDGAFRAYDFHLGETGGPVHFVDYDDEYVDQALGQIVKDRSTAGANGCNLRFRGMGRVDGASRITDEDMGRAQKVKDIGESLGATVEAFGNMPGMTALKGLILSGEGPRSDFEYLRQGFIAAIPEDSKKIRDSIDPAFVGAVGAAKWAKFQVDHAETFFNEPAEHNEL</sequence>
<keyword evidence="2" id="KW-1185">Reference proteome</keyword>
<reference evidence="1" key="2">
    <citation type="journal article" date="2023" name="IMA Fungus">
        <title>Comparative genomic study of the Penicillium genus elucidates a diverse pangenome and 15 lateral gene transfer events.</title>
        <authorList>
            <person name="Petersen C."/>
            <person name="Sorensen T."/>
            <person name="Nielsen M.R."/>
            <person name="Sondergaard T.E."/>
            <person name="Sorensen J.L."/>
            <person name="Fitzpatrick D.A."/>
            <person name="Frisvad J.C."/>
            <person name="Nielsen K.L."/>
        </authorList>
    </citation>
    <scope>NUCLEOTIDE SEQUENCE</scope>
    <source>
        <strain evidence="1">IBT 16125</strain>
    </source>
</reference>
<dbReference type="AlphaFoldDB" id="A0AAD6BXB0"/>
<organism evidence="1 2">
    <name type="scientific">Penicillium daleae</name>
    <dbReference type="NCBI Taxonomy" id="63821"/>
    <lineage>
        <taxon>Eukaryota</taxon>
        <taxon>Fungi</taxon>
        <taxon>Dikarya</taxon>
        <taxon>Ascomycota</taxon>
        <taxon>Pezizomycotina</taxon>
        <taxon>Eurotiomycetes</taxon>
        <taxon>Eurotiomycetidae</taxon>
        <taxon>Eurotiales</taxon>
        <taxon>Aspergillaceae</taxon>
        <taxon>Penicillium</taxon>
    </lineage>
</organism>
<accession>A0AAD6BXB0</accession>
<protein>
    <submittedName>
        <fullName evidence="1">Uncharacterized protein</fullName>
    </submittedName>
</protein>